<dbReference type="KEGG" id="bky:D1093_09865"/>
<dbReference type="RefSeq" id="WP_150222448.1">
    <property type="nucleotide sequence ID" value="NZ_CP042964.1"/>
</dbReference>
<dbReference type="Pfam" id="PF05101">
    <property type="entry name" value="VirB3"/>
    <property type="match status" value="1"/>
</dbReference>
<gene>
    <name evidence="6" type="ORF">D1093_09865</name>
</gene>
<dbReference type="NCBIfam" id="NF010395">
    <property type="entry name" value="PRK13823.1"/>
    <property type="match status" value="1"/>
</dbReference>
<evidence type="ECO:0000256" key="1">
    <source>
        <dbReference type="ARBA" id="ARBA00004370"/>
    </source>
</evidence>
<keyword evidence="3 5" id="KW-1133">Transmembrane helix</keyword>
<reference evidence="6 7" key="1">
    <citation type="journal article" date="2020" name="Int. J. Syst. Evol. Microbiol.">
        <title>Bartonella kosoyi sp. nov. and Bartonella krasnovii sp. nov., two novel species closely related to the zoonotic Bartonella elizabethae, isolated from black rats and wild desert rodent-fleas.</title>
        <authorList>
            <person name="Gutierrez R."/>
            <person name="Shalit T."/>
            <person name="Markus B."/>
            <person name="Yuan C."/>
            <person name="Nachum-Biala Y."/>
            <person name="Elad D."/>
            <person name="Harrus S."/>
        </authorList>
    </citation>
    <scope>NUCLEOTIDE SEQUENCE [LARGE SCALE GENOMIC DNA]</scope>
    <source>
        <strain evidence="6 7">Tel Aviv</strain>
        <plasmid evidence="6">pTLV-1</plasmid>
    </source>
</reference>
<dbReference type="InterPro" id="IPR007792">
    <property type="entry name" value="T4SS_VirB3/TrbD/AvhB"/>
</dbReference>
<dbReference type="EMBL" id="CP042964">
    <property type="protein sequence ID" value="QEG79316.1"/>
    <property type="molecule type" value="Genomic_DNA"/>
</dbReference>
<dbReference type="Proteomes" id="UP000321940">
    <property type="component" value="Plasmid pTLV-1"/>
</dbReference>
<geneLocation type="plasmid" evidence="6 7">
    <name>pTLV-1</name>
</geneLocation>
<dbReference type="AlphaFoldDB" id="A0A5B9RIF6"/>
<evidence type="ECO:0000256" key="5">
    <source>
        <dbReference type="SAM" id="Phobius"/>
    </source>
</evidence>
<organism evidence="6 7">
    <name type="scientific">Bartonella kosoyi</name>
    <dbReference type="NCBI Taxonomy" id="2133959"/>
    <lineage>
        <taxon>Bacteria</taxon>
        <taxon>Pseudomonadati</taxon>
        <taxon>Pseudomonadota</taxon>
        <taxon>Alphaproteobacteria</taxon>
        <taxon>Hyphomicrobiales</taxon>
        <taxon>Bartonellaceae</taxon>
        <taxon>Bartonella</taxon>
    </lineage>
</organism>
<evidence type="ECO:0000313" key="7">
    <source>
        <dbReference type="Proteomes" id="UP000321940"/>
    </source>
</evidence>
<keyword evidence="7" id="KW-1185">Reference proteome</keyword>
<evidence type="ECO:0000256" key="3">
    <source>
        <dbReference type="ARBA" id="ARBA00022989"/>
    </source>
</evidence>
<keyword evidence="4 5" id="KW-0472">Membrane</keyword>
<evidence type="ECO:0000313" key="6">
    <source>
        <dbReference type="EMBL" id="QEG79316.1"/>
    </source>
</evidence>
<comment type="subcellular location">
    <subcellularLocation>
        <location evidence="1">Membrane</location>
    </subcellularLocation>
</comment>
<evidence type="ECO:0000256" key="4">
    <source>
        <dbReference type="ARBA" id="ARBA00023136"/>
    </source>
</evidence>
<keyword evidence="6" id="KW-0614">Plasmid</keyword>
<protein>
    <submittedName>
        <fullName evidence="6">Conjugal transfer protein TrbD</fullName>
    </submittedName>
</protein>
<proteinExistence type="predicted"/>
<dbReference type="PIRSF" id="PIRSF017854">
    <property type="entry name" value="T4SS_TrbD"/>
    <property type="match status" value="1"/>
</dbReference>
<dbReference type="GO" id="GO:0016020">
    <property type="term" value="C:membrane"/>
    <property type="evidence" value="ECO:0007669"/>
    <property type="project" value="UniProtKB-SubCell"/>
</dbReference>
<feature type="transmembrane region" description="Helical" evidence="5">
    <location>
        <begin position="28"/>
        <end position="61"/>
    </location>
</feature>
<dbReference type="InterPro" id="IPR016704">
    <property type="entry name" value="Conjugal_tfr_TrbD"/>
</dbReference>
<keyword evidence="2 5" id="KW-0812">Transmembrane</keyword>
<accession>A0A5B9RIF6</accession>
<evidence type="ECO:0000256" key="2">
    <source>
        <dbReference type="ARBA" id="ARBA00022692"/>
    </source>
</evidence>
<sequence>MGGKRYTQLFRSLHRPQQIMGGERELMLLSMLLTGILIVSAMNIIAAIIGICIWFVSLYVLRRMAKFDPILSRIYIRQLKYRSYYAPFSRPFRVAKSTRTY</sequence>
<name>A0A5B9RIF6_9HYPH</name>